<reference evidence="4" key="1">
    <citation type="journal article" date="2014" name="Int. J. Syst. Evol. Microbiol.">
        <title>Complete genome sequence of Corynebacterium casei LMG S-19264T (=DSM 44701T), isolated from a smear-ripened cheese.</title>
        <authorList>
            <consortium name="US DOE Joint Genome Institute (JGI-PGF)"/>
            <person name="Walter F."/>
            <person name="Albersmeier A."/>
            <person name="Kalinowski J."/>
            <person name="Ruckert C."/>
        </authorList>
    </citation>
    <scope>NUCLEOTIDE SEQUENCE</scope>
    <source>
        <strain evidence="4">VKM B-2789</strain>
    </source>
</reference>
<keyword evidence="2" id="KW-0378">Hydrolase</keyword>
<accession>A0A9W6N9F2</accession>
<gene>
    <name evidence="4" type="ORF">GCM10017653_04310</name>
</gene>
<dbReference type="AlphaFoldDB" id="A0A9W6N9F2"/>
<evidence type="ECO:0000259" key="3">
    <source>
        <dbReference type="Pfam" id="PF02230"/>
    </source>
</evidence>
<keyword evidence="5" id="KW-1185">Reference proteome</keyword>
<name>A0A9W6N9F2_9HYPH</name>
<protein>
    <submittedName>
        <fullName evidence="4">Phospholipase</fullName>
    </submittedName>
</protein>
<dbReference type="InterPro" id="IPR050565">
    <property type="entry name" value="LYPA1-2/EST-like"/>
</dbReference>
<comment type="similarity">
    <text evidence="1">Belongs to the AB hydrolase superfamily. AB hydrolase 2 family.</text>
</comment>
<dbReference type="InterPro" id="IPR003140">
    <property type="entry name" value="PLipase/COase/thioEstase"/>
</dbReference>
<dbReference type="Pfam" id="PF02230">
    <property type="entry name" value="Abhydrolase_2"/>
    <property type="match status" value="1"/>
</dbReference>
<evidence type="ECO:0000313" key="4">
    <source>
        <dbReference type="EMBL" id="GLK82362.1"/>
    </source>
</evidence>
<dbReference type="Gene3D" id="3.40.50.1820">
    <property type="entry name" value="alpha/beta hydrolase"/>
    <property type="match status" value="1"/>
</dbReference>
<dbReference type="RefSeq" id="WP_213358987.1">
    <property type="nucleotide sequence ID" value="NZ_BSFM01000002.1"/>
</dbReference>
<proteinExistence type="inferred from homology"/>
<dbReference type="Proteomes" id="UP001143330">
    <property type="component" value="Unassembled WGS sequence"/>
</dbReference>
<evidence type="ECO:0000256" key="1">
    <source>
        <dbReference type="ARBA" id="ARBA00006499"/>
    </source>
</evidence>
<dbReference type="InterPro" id="IPR029058">
    <property type="entry name" value="AB_hydrolase_fold"/>
</dbReference>
<dbReference type="EMBL" id="BSFM01000002">
    <property type="protein sequence ID" value="GLK82362.1"/>
    <property type="molecule type" value="Genomic_DNA"/>
</dbReference>
<reference evidence="4" key="2">
    <citation type="submission" date="2023-01" db="EMBL/GenBank/DDBJ databases">
        <authorList>
            <person name="Sun Q."/>
            <person name="Evtushenko L."/>
        </authorList>
    </citation>
    <scope>NUCLEOTIDE SEQUENCE</scope>
    <source>
        <strain evidence="4">VKM B-2789</strain>
    </source>
</reference>
<dbReference type="PANTHER" id="PTHR10655:SF17">
    <property type="entry name" value="LYSOPHOSPHOLIPASE-LIKE PROTEIN 1"/>
    <property type="match status" value="1"/>
</dbReference>
<evidence type="ECO:0000313" key="5">
    <source>
        <dbReference type="Proteomes" id="UP001143330"/>
    </source>
</evidence>
<dbReference type="PANTHER" id="PTHR10655">
    <property type="entry name" value="LYSOPHOSPHOLIPASE-RELATED"/>
    <property type="match status" value="1"/>
</dbReference>
<evidence type="ECO:0000256" key="2">
    <source>
        <dbReference type="ARBA" id="ARBA00022801"/>
    </source>
</evidence>
<dbReference type="SUPFAM" id="SSF53474">
    <property type="entry name" value="alpha/beta-Hydrolases"/>
    <property type="match status" value="1"/>
</dbReference>
<feature type="domain" description="Phospholipase/carboxylesterase/thioesterase" evidence="3">
    <location>
        <begin position="20"/>
        <end position="213"/>
    </location>
</feature>
<comment type="caution">
    <text evidence="4">The sequence shown here is derived from an EMBL/GenBank/DDBJ whole genome shotgun (WGS) entry which is preliminary data.</text>
</comment>
<organism evidence="4 5">
    <name type="scientific">Ancylobacter defluvii</name>
    <dbReference type="NCBI Taxonomy" id="1282440"/>
    <lineage>
        <taxon>Bacteria</taxon>
        <taxon>Pseudomonadati</taxon>
        <taxon>Pseudomonadota</taxon>
        <taxon>Alphaproteobacteria</taxon>
        <taxon>Hyphomicrobiales</taxon>
        <taxon>Xanthobacteraceae</taxon>
        <taxon>Ancylobacter</taxon>
    </lineage>
</organism>
<dbReference type="GO" id="GO:0016787">
    <property type="term" value="F:hydrolase activity"/>
    <property type="evidence" value="ECO:0007669"/>
    <property type="project" value="UniProtKB-KW"/>
</dbReference>
<sequence>MAATPLLDGPRLAPRSGGAPDSLVVLLHGYGADGRDLIDLGELWGDKLPRTAFVSPHAPEPLGIAPVGRQWFAYVERNDRERWTGVQSAHAALDAFLDAELARHRLPPGRLALVGFSQGTMMALHTGLARPVPLAGILGYSGLHAVPEGRAADIAGPVIASRPPVLLIHGDADEVIPPQALPRALASLEAAGVPVRGHLSRGLGHGIDSEGLLLGGAFLAECLPPLR</sequence>